<sequence>MSGDHEHEGGKRKPAYRFSTSVDIDLLKEIVDVCPHSAPHGQTAARWEEVGNNMRRIHGEAISATGCRKRYDDLMAALQKGTLKSLRASGTEEQCSTREQLLQDLAGMVDLITERKRAVKDEKYKKTLKHEVDIQLVKDAVLKGVKRKSKEADADTGDHKRKAADTDVGTVPKGLKRKAADGDTSLSAIPDPQTLQPEPVNGYSGKEPKDMKTSTDDDMGVGGDGGQTPPSQLHSTTSVQEAADIVCAFTAMMENSNKLKMEELAVQKEANDIAQRKLELEELRYLLDKAEREARFALEQRERQGQLEFMHGALETLRALAKSLLPKND</sequence>
<dbReference type="PANTHER" id="PTHR37558">
    <property type="entry name" value="HTH CENPB-TYPE DOMAIN-CONTAINING PROTEIN"/>
    <property type="match status" value="1"/>
</dbReference>
<dbReference type="Proteomes" id="UP000243579">
    <property type="component" value="Unassembled WGS sequence"/>
</dbReference>
<feature type="region of interest" description="Disordered" evidence="2">
    <location>
        <begin position="145"/>
        <end position="234"/>
    </location>
</feature>
<keyword evidence="1" id="KW-0175">Coiled coil</keyword>
<comment type="caution">
    <text evidence="3">The sequence shown here is derived from an EMBL/GenBank/DDBJ whole genome shotgun (WGS) entry which is preliminary data.</text>
</comment>
<evidence type="ECO:0000256" key="1">
    <source>
        <dbReference type="SAM" id="Coils"/>
    </source>
</evidence>
<gene>
    <name evidence="3" type="ORF">ACHHYP_12886</name>
</gene>
<dbReference type="EMBL" id="JNBR01000124">
    <property type="protein sequence ID" value="OQR96943.1"/>
    <property type="molecule type" value="Genomic_DNA"/>
</dbReference>
<evidence type="ECO:0000313" key="4">
    <source>
        <dbReference type="Proteomes" id="UP000243579"/>
    </source>
</evidence>
<proteinExistence type="predicted"/>
<dbReference type="PANTHER" id="PTHR37558:SF1">
    <property type="entry name" value="HTH CENPB-TYPE DOMAIN-CONTAINING PROTEIN"/>
    <property type="match status" value="1"/>
</dbReference>
<protein>
    <recommendedName>
        <fullName evidence="5">Myb-like domain-containing protein</fullName>
    </recommendedName>
</protein>
<dbReference type="OrthoDB" id="76425at2759"/>
<evidence type="ECO:0000256" key="2">
    <source>
        <dbReference type="SAM" id="MobiDB-lite"/>
    </source>
</evidence>
<accession>A0A1V9ZG21</accession>
<organism evidence="3 4">
    <name type="scientific">Achlya hypogyna</name>
    <name type="common">Oomycete</name>
    <name type="synonym">Protoachlya hypogyna</name>
    <dbReference type="NCBI Taxonomy" id="1202772"/>
    <lineage>
        <taxon>Eukaryota</taxon>
        <taxon>Sar</taxon>
        <taxon>Stramenopiles</taxon>
        <taxon>Oomycota</taxon>
        <taxon>Saprolegniomycetes</taxon>
        <taxon>Saprolegniales</taxon>
        <taxon>Achlyaceae</taxon>
        <taxon>Achlya</taxon>
    </lineage>
</organism>
<evidence type="ECO:0000313" key="3">
    <source>
        <dbReference type="EMBL" id="OQR96943.1"/>
    </source>
</evidence>
<feature type="compositionally biased region" description="Basic and acidic residues" evidence="2">
    <location>
        <begin position="206"/>
        <end position="215"/>
    </location>
</feature>
<reference evidence="3 4" key="1">
    <citation type="journal article" date="2014" name="Genome Biol. Evol.">
        <title>The secreted proteins of Achlya hypogyna and Thraustotheca clavata identify the ancestral oomycete secretome and reveal gene acquisitions by horizontal gene transfer.</title>
        <authorList>
            <person name="Misner I."/>
            <person name="Blouin N."/>
            <person name="Leonard G."/>
            <person name="Richards T.A."/>
            <person name="Lane C.E."/>
        </authorList>
    </citation>
    <scope>NUCLEOTIDE SEQUENCE [LARGE SCALE GENOMIC DNA]</scope>
    <source>
        <strain evidence="3 4">ATCC 48635</strain>
    </source>
</reference>
<dbReference type="AlphaFoldDB" id="A0A1V9ZG21"/>
<keyword evidence="4" id="KW-1185">Reference proteome</keyword>
<evidence type="ECO:0008006" key="5">
    <source>
        <dbReference type="Google" id="ProtNLM"/>
    </source>
</evidence>
<name>A0A1V9ZG21_ACHHY</name>
<feature type="coiled-coil region" evidence="1">
    <location>
        <begin position="273"/>
        <end position="307"/>
    </location>
</feature>